<evidence type="ECO:0000313" key="2">
    <source>
        <dbReference type="Proteomes" id="UP000009309"/>
    </source>
</evidence>
<gene>
    <name evidence="1" type="ORF">BN8_00740</name>
</gene>
<dbReference type="AlphaFoldDB" id="I2GD20"/>
<reference evidence="1 2" key="1">
    <citation type="journal article" date="2012" name="J. Bacteriol.">
        <title>Genome Sequence of the Filamentous Bacterium Fibrisoma limi BUZ 3T.</title>
        <authorList>
            <person name="Filippini M."/>
            <person name="Qi W."/>
            <person name="Jaenicke S."/>
            <person name="Goesmann A."/>
            <person name="Smits T.H."/>
            <person name="Bagheri H.C."/>
        </authorList>
    </citation>
    <scope>NUCLEOTIDE SEQUENCE [LARGE SCALE GENOMIC DNA]</scope>
    <source>
        <strain evidence="2">BUZ 3T</strain>
    </source>
</reference>
<name>I2GD20_9BACT</name>
<organism evidence="1 2">
    <name type="scientific">Fibrisoma limi BUZ 3</name>
    <dbReference type="NCBI Taxonomy" id="1185876"/>
    <lineage>
        <taxon>Bacteria</taxon>
        <taxon>Pseudomonadati</taxon>
        <taxon>Bacteroidota</taxon>
        <taxon>Cytophagia</taxon>
        <taxon>Cytophagales</taxon>
        <taxon>Spirosomataceae</taxon>
        <taxon>Fibrisoma</taxon>
    </lineage>
</organism>
<proteinExistence type="predicted"/>
<accession>I2GD20</accession>
<dbReference type="EMBL" id="CAIT01000004">
    <property type="protein sequence ID" value="CCH51794.1"/>
    <property type="molecule type" value="Genomic_DNA"/>
</dbReference>
<evidence type="ECO:0000313" key="1">
    <source>
        <dbReference type="EMBL" id="CCH51794.1"/>
    </source>
</evidence>
<dbReference type="eggNOG" id="ENOG5033CZK">
    <property type="taxonomic scope" value="Bacteria"/>
</dbReference>
<protein>
    <submittedName>
        <fullName evidence="1">Uncharacterized protein</fullName>
    </submittedName>
</protein>
<dbReference type="STRING" id="1185876.BN8_00740"/>
<sequence>MCVQATSVGMKKKEEAVGLLIGNGDAVTKQICQALAKEGITSLVRQKGADSVLPSDEQVRQLAGEPGKDLFFNGWKLLF</sequence>
<keyword evidence="2" id="KW-1185">Reference proteome</keyword>
<dbReference type="Proteomes" id="UP000009309">
    <property type="component" value="Unassembled WGS sequence"/>
</dbReference>
<comment type="caution">
    <text evidence="1">The sequence shown here is derived from an EMBL/GenBank/DDBJ whole genome shotgun (WGS) entry which is preliminary data.</text>
</comment>